<keyword evidence="2" id="KW-0443">Lipid metabolism</keyword>
<dbReference type="InterPro" id="IPR001753">
    <property type="entry name" value="Enoyl-CoA_hydra/iso"/>
</dbReference>
<name>A0A6J6NAK1_9ZZZZ</name>
<dbReference type="Gene3D" id="3.90.226.10">
    <property type="entry name" value="2-enoyl-CoA Hydratase, Chain A, domain 1"/>
    <property type="match status" value="1"/>
</dbReference>
<proteinExistence type="inferred from homology"/>
<dbReference type="CDD" id="cd06558">
    <property type="entry name" value="crotonase-like"/>
    <property type="match status" value="1"/>
</dbReference>
<dbReference type="InterPro" id="IPR018376">
    <property type="entry name" value="Enoyl-CoA_hyd/isom_CS"/>
</dbReference>
<dbReference type="SUPFAM" id="SSF52096">
    <property type="entry name" value="ClpP/crotonase"/>
    <property type="match status" value="1"/>
</dbReference>
<dbReference type="FunFam" id="3.90.226.10:FF:000009">
    <property type="entry name" value="Carnitinyl-CoA dehydratase"/>
    <property type="match status" value="1"/>
</dbReference>
<dbReference type="PANTHER" id="PTHR11941:SF169">
    <property type="entry name" value="(7AS)-7A-METHYL-1,5-DIOXO-2,3,5,6,7,7A-HEXAHYDRO-1H-INDENE-CARBOXYL-COA HYDROLASE"/>
    <property type="match status" value="1"/>
</dbReference>
<dbReference type="GO" id="GO:0016836">
    <property type="term" value="F:hydro-lyase activity"/>
    <property type="evidence" value="ECO:0007669"/>
    <property type="project" value="UniProtKB-ARBA"/>
</dbReference>
<dbReference type="PROSITE" id="PS00166">
    <property type="entry name" value="ENOYL_COA_HYDRATASE"/>
    <property type="match status" value="1"/>
</dbReference>
<evidence type="ECO:0000256" key="2">
    <source>
        <dbReference type="ARBA" id="ARBA00023098"/>
    </source>
</evidence>
<dbReference type="PANTHER" id="PTHR11941">
    <property type="entry name" value="ENOYL-COA HYDRATASE-RELATED"/>
    <property type="match status" value="1"/>
</dbReference>
<organism evidence="4">
    <name type="scientific">freshwater metagenome</name>
    <dbReference type="NCBI Taxonomy" id="449393"/>
    <lineage>
        <taxon>unclassified sequences</taxon>
        <taxon>metagenomes</taxon>
        <taxon>ecological metagenomes</taxon>
    </lineage>
</organism>
<dbReference type="EMBL" id="CAEZXB010000026">
    <property type="protein sequence ID" value="CAB4681845.1"/>
    <property type="molecule type" value="Genomic_DNA"/>
</dbReference>
<comment type="similarity">
    <text evidence="1">Belongs to the enoyl-CoA hydratase/isomerase family.</text>
</comment>
<evidence type="ECO:0000256" key="1">
    <source>
        <dbReference type="ARBA" id="ARBA00005254"/>
    </source>
</evidence>
<reference evidence="4" key="1">
    <citation type="submission" date="2020-05" db="EMBL/GenBank/DDBJ databases">
        <authorList>
            <person name="Chiriac C."/>
            <person name="Salcher M."/>
            <person name="Ghai R."/>
            <person name="Kavagutti S V."/>
        </authorList>
    </citation>
    <scope>NUCLEOTIDE SEQUENCE</scope>
</reference>
<dbReference type="AlphaFoldDB" id="A0A6J6NAK1"/>
<evidence type="ECO:0000313" key="4">
    <source>
        <dbReference type="EMBL" id="CAB4681845.1"/>
    </source>
</evidence>
<dbReference type="InterPro" id="IPR029045">
    <property type="entry name" value="ClpP/crotonase-like_dom_sf"/>
</dbReference>
<dbReference type="FunFam" id="1.10.12.10:FF:000001">
    <property type="entry name" value="Probable enoyl-CoA hydratase, mitochondrial"/>
    <property type="match status" value="1"/>
</dbReference>
<dbReference type="Gene3D" id="1.10.12.10">
    <property type="entry name" value="Lyase 2-enoyl-coa Hydratase, Chain A, domain 2"/>
    <property type="match status" value="1"/>
</dbReference>
<dbReference type="Pfam" id="PF00378">
    <property type="entry name" value="ECH_1"/>
    <property type="match status" value="1"/>
</dbReference>
<accession>A0A6J6NAK1</accession>
<protein>
    <submittedName>
        <fullName evidence="4">Unannotated protein</fullName>
    </submittedName>
</protein>
<keyword evidence="3" id="KW-0456">Lyase</keyword>
<gene>
    <name evidence="4" type="ORF">UFOPK2342_01223</name>
</gene>
<dbReference type="InterPro" id="IPR014748">
    <property type="entry name" value="Enoyl-CoA_hydra_C"/>
</dbReference>
<sequence>MEFFELTVDAGVATLKLNRPPVNALNFAMQAEMVEAAALITADSAIASVVLYGGEKAFAAGADIKEMERLTPQEMAARSHNLHSAFTAIAQIPKPVVAAITGYALGGGCEFAMCADLRFSADNAKLGQPEILLGIIPGAGGTQRLTRLVGPSVAKELVLTGRMISAAEALAIGLVDRLFPAENVYAEAVAWARQFVGGPAVAIAAAKRVIDAGQDGTLDEGLEIERQAFAELFATEDRAIGMESFIANGPGKATFKGR</sequence>
<dbReference type="GO" id="GO:0006635">
    <property type="term" value="P:fatty acid beta-oxidation"/>
    <property type="evidence" value="ECO:0007669"/>
    <property type="project" value="TreeGrafter"/>
</dbReference>
<evidence type="ECO:0000256" key="3">
    <source>
        <dbReference type="ARBA" id="ARBA00023239"/>
    </source>
</evidence>